<protein>
    <submittedName>
        <fullName evidence="1">Uncharacterized protein</fullName>
    </submittedName>
</protein>
<dbReference type="AlphaFoldDB" id="A0A0B7GVS6"/>
<evidence type="ECO:0000313" key="2">
    <source>
        <dbReference type="Proteomes" id="UP000042527"/>
    </source>
</evidence>
<dbReference type="EMBL" id="CDNC01000003">
    <property type="protein sequence ID" value="CEM60776.1"/>
    <property type="molecule type" value="Genomic_DNA"/>
</dbReference>
<organism evidence="1 2">
    <name type="scientific">Treponema phagedenis</name>
    <dbReference type="NCBI Taxonomy" id="162"/>
    <lineage>
        <taxon>Bacteria</taxon>
        <taxon>Pseudomonadati</taxon>
        <taxon>Spirochaetota</taxon>
        <taxon>Spirochaetia</taxon>
        <taxon>Spirochaetales</taxon>
        <taxon>Treponemataceae</taxon>
        <taxon>Treponema</taxon>
    </lineage>
</organism>
<evidence type="ECO:0000313" key="1">
    <source>
        <dbReference type="EMBL" id="CEM60776.1"/>
    </source>
</evidence>
<keyword evidence="2" id="KW-1185">Reference proteome</keyword>
<gene>
    <name evidence="1" type="ORF">TPHV1_110002</name>
</gene>
<proteinExistence type="predicted"/>
<name>A0A0B7GVS6_TREPH</name>
<reference evidence="2" key="1">
    <citation type="submission" date="2015-01" db="EMBL/GenBank/DDBJ databases">
        <authorList>
            <person name="Manzoor Shahid"/>
            <person name="Zubair Saima"/>
        </authorList>
    </citation>
    <scope>NUCLEOTIDE SEQUENCE [LARGE SCALE GENOMIC DNA]</scope>
    <source>
        <strain evidence="2">V1</strain>
    </source>
</reference>
<sequence length="88" mass="10023">MRTNRTDLIKFSFYRVIVDGVLGLAQLLLHKHTNTQTHTVSRYLKIALLSKKLNEAKISISQIKKAVKIRIFRIFFVATNQVVVAGVV</sequence>
<dbReference type="Proteomes" id="UP000042527">
    <property type="component" value="Unassembled WGS sequence"/>
</dbReference>
<accession>A0A0B7GVS6</accession>